<evidence type="ECO:0000313" key="2">
    <source>
        <dbReference type="Proteomes" id="UP000242381"/>
    </source>
</evidence>
<protein>
    <submittedName>
        <fullName evidence="1">Uncharacterized protein</fullName>
    </submittedName>
</protein>
<dbReference type="Proteomes" id="UP000242381">
    <property type="component" value="Unassembled WGS sequence"/>
</dbReference>
<dbReference type="OMA" id="SRIFEDW"/>
<dbReference type="EMBL" id="KV921301">
    <property type="protein sequence ID" value="ORE19975.1"/>
    <property type="molecule type" value="Genomic_DNA"/>
</dbReference>
<reference evidence="1 2" key="1">
    <citation type="journal article" date="2016" name="Proc. Natl. Acad. Sci. U.S.A.">
        <title>Lipid metabolic changes in an early divergent fungus govern the establishment of a mutualistic symbiosis with endobacteria.</title>
        <authorList>
            <person name="Lastovetsky O.A."/>
            <person name="Gaspar M.L."/>
            <person name="Mondo S.J."/>
            <person name="LaButti K.M."/>
            <person name="Sandor L."/>
            <person name="Grigoriev I.V."/>
            <person name="Henry S.A."/>
            <person name="Pawlowska T.E."/>
        </authorList>
    </citation>
    <scope>NUCLEOTIDE SEQUENCE [LARGE SCALE GENOMIC DNA]</scope>
    <source>
        <strain evidence="1 2">ATCC 11559</strain>
    </source>
</reference>
<proteinExistence type="predicted"/>
<dbReference type="VEuPathDB" id="FungiDB:BCV72DRAFT_272427"/>
<organism evidence="1 2">
    <name type="scientific">Rhizopus microsporus</name>
    <dbReference type="NCBI Taxonomy" id="58291"/>
    <lineage>
        <taxon>Eukaryota</taxon>
        <taxon>Fungi</taxon>
        <taxon>Fungi incertae sedis</taxon>
        <taxon>Mucoromycota</taxon>
        <taxon>Mucoromycotina</taxon>
        <taxon>Mucoromycetes</taxon>
        <taxon>Mucorales</taxon>
        <taxon>Mucorineae</taxon>
        <taxon>Rhizopodaceae</taxon>
        <taxon>Rhizopus</taxon>
    </lineage>
</organism>
<dbReference type="AlphaFoldDB" id="A0A1X0S6T8"/>
<sequence length="247" mass="28637">MWIDTSLQNQGYHLHKEQVLSVDKLQLYNEDDDTTTDNGKTLSSVVTMTDNISHDSPLYEEEESLATFEKIMKDPENSRISKYQNTYFMDGGSRFISLPTLGNTSTKAASHISRMFEDWLQYKLYHQNYDERLPILEDSVELIAEDIVNKLKSRNSVRGLTGLARIFIQIRTGHIYTYHPLEDGQPLITADMEDFFQQFPLFVEIIIYTMPREDQSIEDVQLLLTVENITINPSEPYQIKQDIQLVA</sequence>
<name>A0A1X0S6T8_RHIZD</name>
<gene>
    <name evidence="1" type="ORF">BCV71DRAFT_93480</name>
</gene>
<accession>A0A1X0S6T8</accession>
<evidence type="ECO:0000313" key="1">
    <source>
        <dbReference type="EMBL" id="ORE19975.1"/>
    </source>
</evidence>